<dbReference type="EMBL" id="CAXAMN010014313">
    <property type="protein sequence ID" value="CAK9042964.1"/>
    <property type="molecule type" value="Genomic_DNA"/>
</dbReference>
<organism evidence="2 3">
    <name type="scientific">Durusdinium trenchii</name>
    <dbReference type="NCBI Taxonomy" id="1381693"/>
    <lineage>
        <taxon>Eukaryota</taxon>
        <taxon>Sar</taxon>
        <taxon>Alveolata</taxon>
        <taxon>Dinophyceae</taxon>
        <taxon>Suessiales</taxon>
        <taxon>Symbiodiniaceae</taxon>
        <taxon>Durusdinium</taxon>
    </lineage>
</organism>
<accession>A0ABP0LWU9</accession>
<protein>
    <submittedName>
        <fullName evidence="2">Uncharacterized protein</fullName>
    </submittedName>
</protein>
<evidence type="ECO:0000313" key="3">
    <source>
        <dbReference type="Proteomes" id="UP001642484"/>
    </source>
</evidence>
<feature type="compositionally biased region" description="Low complexity" evidence="1">
    <location>
        <begin position="74"/>
        <end position="89"/>
    </location>
</feature>
<sequence>MPQKVKPEESVKICLSRGTPLKWSAPSARVEKNRAKMGTGRLGSFNARLSGAQPWLVAVRLGELGLGESGTPPVSTAVSGSGSGSTVAGHRIPEIQRPQRRVRAS</sequence>
<evidence type="ECO:0000256" key="1">
    <source>
        <dbReference type="SAM" id="MobiDB-lite"/>
    </source>
</evidence>
<dbReference type="Proteomes" id="UP001642484">
    <property type="component" value="Unassembled WGS sequence"/>
</dbReference>
<keyword evidence="3" id="KW-1185">Reference proteome</keyword>
<evidence type="ECO:0000313" key="2">
    <source>
        <dbReference type="EMBL" id="CAK9042964.1"/>
    </source>
</evidence>
<reference evidence="2 3" key="1">
    <citation type="submission" date="2024-02" db="EMBL/GenBank/DDBJ databases">
        <authorList>
            <person name="Chen Y."/>
            <person name="Shah S."/>
            <person name="Dougan E. K."/>
            <person name="Thang M."/>
            <person name="Chan C."/>
        </authorList>
    </citation>
    <scope>NUCLEOTIDE SEQUENCE [LARGE SCALE GENOMIC DNA]</scope>
</reference>
<proteinExistence type="predicted"/>
<gene>
    <name evidence="2" type="ORF">CCMP2556_LOCUS22790</name>
</gene>
<comment type="caution">
    <text evidence="2">The sequence shown here is derived from an EMBL/GenBank/DDBJ whole genome shotgun (WGS) entry which is preliminary data.</text>
</comment>
<name>A0ABP0LWU9_9DINO</name>
<feature type="region of interest" description="Disordered" evidence="1">
    <location>
        <begin position="67"/>
        <end position="105"/>
    </location>
</feature>